<dbReference type="EMBL" id="SGVY01000027">
    <property type="protein sequence ID" value="TFH79270.1"/>
    <property type="molecule type" value="Genomic_DNA"/>
</dbReference>
<evidence type="ECO:0000256" key="5">
    <source>
        <dbReference type="ARBA" id="ARBA00023125"/>
    </source>
</evidence>
<dbReference type="GO" id="GO:0000725">
    <property type="term" value="P:recombinational repair"/>
    <property type="evidence" value="ECO:0007669"/>
    <property type="project" value="TreeGrafter"/>
</dbReference>
<dbReference type="PANTHER" id="PTHR11070:SF2">
    <property type="entry name" value="ATP-DEPENDENT DNA HELICASE SRS2"/>
    <property type="match status" value="1"/>
</dbReference>
<dbReference type="SUPFAM" id="SSF52540">
    <property type="entry name" value="P-loop containing nucleoside triphosphate hydrolases"/>
    <property type="match status" value="1"/>
</dbReference>
<dbReference type="InterPro" id="IPR027417">
    <property type="entry name" value="P-loop_NTPase"/>
</dbReference>
<proteinExistence type="predicted"/>
<dbReference type="InterPro" id="IPR000212">
    <property type="entry name" value="DNA_helicase_UvrD/REP"/>
</dbReference>
<dbReference type="GO" id="GO:0005524">
    <property type="term" value="F:ATP binding"/>
    <property type="evidence" value="ECO:0007669"/>
    <property type="project" value="UniProtKB-UniRule"/>
</dbReference>
<dbReference type="PROSITE" id="PS51198">
    <property type="entry name" value="UVRD_HELICASE_ATP_BIND"/>
    <property type="match status" value="1"/>
</dbReference>
<keyword evidence="3 7" id="KW-0347">Helicase</keyword>
<dbReference type="GO" id="GO:0043138">
    <property type="term" value="F:3'-5' DNA helicase activity"/>
    <property type="evidence" value="ECO:0007669"/>
    <property type="project" value="TreeGrafter"/>
</dbReference>
<dbReference type="InterPro" id="IPR014016">
    <property type="entry name" value="UvrD-like_ATP-bd"/>
</dbReference>
<feature type="domain" description="UvrD-like helicase ATP-binding" evidence="8">
    <location>
        <begin position="21"/>
        <end position="404"/>
    </location>
</feature>
<evidence type="ECO:0000256" key="4">
    <source>
        <dbReference type="ARBA" id="ARBA00022840"/>
    </source>
</evidence>
<sequence>MSEFANEDSLRKVFKLLTGKDGIFDEDKQKVINCTESAHIQACPGSGKTTTLLAKLVLLAEQMPLKNGKGICVLTYTNVAIDEIKSKLGHKADILFSYPNFFGTIQSFVDDFFASAALQYYYGSRISLIDDEKANDELLKAYRAKGYCQLDRFLYGYNYGSQSILTQEEIDSCGGVDYLLSIKAIKKDGRKNKYQFLWKKKEVLNHKTSLRSEVIPKLLNIAKRISHSLNKKNAEDYVKFIVSSKVDFLNEHLITEILKFKSFQSPTVQEFVDVKRQQLKKGNLKFFDSFNLALRLISEFPDIKNELSERFEYLFVDEMQDTGETEMAFLKSAFDKSKIKIQYFGDVDQSIFQDGTNEECIWKPTAPLLIRTSKRFGEEIAKVINPFRLNNSCSIKGNENINSIKPVMLVYDDPLKVLPSFAYLLENTMIDVGGENYSIKDYSLKLRNKDSLHRINIKAVGWSGSDKNDGKIKIQSYFPEYYRKKKDVVEKSCTLEDILSKRINTYQDAIKILYEVFLEFMRFAHIKGEDNRYFTRNSLLDELEKHEGAIDGFKNTLSKCASYLIEKKFINCENTINKYLKKEFLKVFEYNQTLVSFFCKHKESSGTSGKKDISDINIYHDSGIDIEVGTVHSVKGETHVATLYMETFYQTGCEGKMLWNQFLGMPYQRRKSDSVVRKALKMAYVAMSRPRYFLCVAIAKEHYQESDEINNIWDVITV</sequence>
<gene>
    <name evidence="9" type="ORF">EXN75_10595</name>
</gene>
<dbReference type="InterPro" id="IPR013986">
    <property type="entry name" value="DExx_box_DNA_helicase_dom_sf"/>
</dbReference>
<evidence type="ECO:0000256" key="1">
    <source>
        <dbReference type="ARBA" id="ARBA00022741"/>
    </source>
</evidence>
<evidence type="ECO:0000256" key="3">
    <source>
        <dbReference type="ARBA" id="ARBA00022806"/>
    </source>
</evidence>
<feature type="binding site" evidence="7">
    <location>
        <begin position="42"/>
        <end position="49"/>
    </location>
    <ligand>
        <name>ATP</name>
        <dbReference type="ChEBI" id="CHEBI:30616"/>
    </ligand>
</feature>
<dbReference type="PANTHER" id="PTHR11070">
    <property type="entry name" value="UVRD / RECB / PCRA DNA HELICASE FAMILY MEMBER"/>
    <property type="match status" value="1"/>
</dbReference>
<dbReference type="GeneID" id="302995728"/>
<name>A0A4Y8VEX7_9BACT</name>
<dbReference type="GO" id="GO:0016787">
    <property type="term" value="F:hydrolase activity"/>
    <property type="evidence" value="ECO:0007669"/>
    <property type="project" value="UniProtKB-UniRule"/>
</dbReference>
<evidence type="ECO:0000256" key="7">
    <source>
        <dbReference type="PROSITE-ProRule" id="PRU00560"/>
    </source>
</evidence>
<dbReference type="Pfam" id="PF00580">
    <property type="entry name" value="UvrD-helicase"/>
    <property type="match status" value="1"/>
</dbReference>
<reference evidence="9 10" key="1">
    <citation type="submission" date="2019-02" db="EMBL/GenBank/DDBJ databases">
        <title>Draft Genome Sequence of the Prevotella sp. BCRC 81118, Isolated from Human Feces.</title>
        <authorList>
            <person name="Huang C.-H."/>
        </authorList>
    </citation>
    <scope>NUCLEOTIDE SEQUENCE [LARGE SCALE GENOMIC DNA]</scope>
    <source>
        <strain evidence="9 10">BCRC 81118</strain>
    </source>
</reference>
<keyword evidence="5" id="KW-0238">DNA-binding</keyword>
<keyword evidence="2 7" id="KW-0378">Hydrolase</keyword>
<organism evidence="9 10">
    <name type="scientific">Segatella hominis</name>
    <dbReference type="NCBI Taxonomy" id="2518605"/>
    <lineage>
        <taxon>Bacteria</taxon>
        <taxon>Pseudomonadati</taxon>
        <taxon>Bacteroidota</taxon>
        <taxon>Bacteroidia</taxon>
        <taxon>Bacteroidales</taxon>
        <taxon>Prevotellaceae</taxon>
        <taxon>Segatella</taxon>
    </lineage>
</organism>
<dbReference type="Gene3D" id="3.40.50.300">
    <property type="entry name" value="P-loop containing nucleotide triphosphate hydrolases"/>
    <property type="match status" value="2"/>
</dbReference>
<evidence type="ECO:0000259" key="8">
    <source>
        <dbReference type="PROSITE" id="PS51198"/>
    </source>
</evidence>
<dbReference type="RefSeq" id="WP_134843793.1">
    <property type="nucleotide sequence ID" value="NZ_SGVY01000027.1"/>
</dbReference>
<evidence type="ECO:0000256" key="2">
    <source>
        <dbReference type="ARBA" id="ARBA00022801"/>
    </source>
</evidence>
<protein>
    <recommendedName>
        <fullName evidence="6">DNA 3'-5' helicase II</fullName>
    </recommendedName>
</protein>
<accession>A0A4Y8VEX7</accession>
<dbReference type="Proteomes" id="UP000297872">
    <property type="component" value="Unassembled WGS sequence"/>
</dbReference>
<keyword evidence="4 7" id="KW-0067">ATP-binding</keyword>
<dbReference type="OrthoDB" id="9809039at2"/>
<dbReference type="GO" id="GO:0003677">
    <property type="term" value="F:DNA binding"/>
    <property type="evidence" value="ECO:0007669"/>
    <property type="project" value="UniProtKB-KW"/>
</dbReference>
<dbReference type="AlphaFoldDB" id="A0A4Y8VEX7"/>
<evidence type="ECO:0000313" key="10">
    <source>
        <dbReference type="Proteomes" id="UP000297872"/>
    </source>
</evidence>
<keyword evidence="10" id="KW-1185">Reference proteome</keyword>
<comment type="caution">
    <text evidence="9">The sequence shown here is derived from an EMBL/GenBank/DDBJ whole genome shotgun (WGS) entry which is preliminary data.</text>
</comment>
<dbReference type="Gene3D" id="1.10.10.160">
    <property type="match status" value="1"/>
</dbReference>
<evidence type="ECO:0000256" key="6">
    <source>
        <dbReference type="ARBA" id="ARBA00034923"/>
    </source>
</evidence>
<keyword evidence="1 7" id="KW-0547">Nucleotide-binding</keyword>
<evidence type="ECO:0000313" key="9">
    <source>
        <dbReference type="EMBL" id="TFH79270.1"/>
    </source>
</evidence>